<sequence length="452" mass="51289">MQSNKRVHDSSEINIGIIGSKSLIDQTKETLKSFPNFKPVFGVIEPDTAITDLAIKLMDGVDVLVFTEYHLYNLAKQSIDFSIPVHHVPLMGTGLYRSLFLIKNRYGLTRLSVDTIEEKYVIKILAELGEEDYKLKIIPNHSKPKLIEDIINFHIDNYNSDGSIALTGIQEVSVRLSEMNIPNEWVTPTQQDMIVSLERALLATKTRRNKESQIVFGLINVDNFKRVTEKYTSEHDVQLLKLNIQQILLDYIKQLDGHLINLGGEEYSFITTRGIFERETRGYKFIPLLQDTNNAIGITLSIGVGFGSTAAEAGSHARLALRQSKELGGDVCYIVREDKSVLGPVDITTHTQYERYDLAITDAKLLERAEKAGMSASYMTKLMARVARYGIIDYTAQELASTLKITIRSAHRILLKWMDAELVEIIGEEKVTYKGRPRRIYRLTFITEEQLK</sequence>
<organism evidence="1 2">
    <name type="scientific">Gracilibacillus salitolerans</name>
    <dbReference type="NCBI Taxonomy" id="2663022"/>
    <lineage>
        <taxon>Bacteria</taxon>
        <taxon>Bacillati</taxon>
        <taxon>Bacillota</taxon>
        <taxon>Bacilli</taxon>
        <taxon>Bacillales</taxon>
        <taxon>Bacillaceae</taxon>
        <taxon>Gracilibacillus</taxon>
    </lineage>
</organism>
<evidence type="ECO:0000313" key="2">
    <source>
        <dbReference type="Proteomes" id="UP000339690"/>
    </source>
</evidence>
<dbReference type="Gene3D" id="3.30.70.270">
    <property type="match status" value="1"/>
</dbReference>
<evidence type="ECO:0008006" key="3">
    <source>
        <dbReference type="Google" id="ProtNLM"/>
    </source>
</evidence>
<proteinExistence type="predicted"/>
<dbReference type="RefSeq" id="WP_153790492.1">
    <property type="nucleotide sequence ID" value="NZ_CP045915.1"/>
</dbReference>
<dbReference type="InterPro" id="IPR043128">
    <property type="entry name" value="Rev_trsase/Diguanyl_cyclase"/>
</dbReference>
<protein>
    <recommendedName>
        <fullName evidence="3">GGDEF domain-containing protein</fullName>
    </recommendedName>
</protein>
<dbReference type="EMBL" id="CP045915">
    <property type="protein sequence ID" value="QGH33468.1"/>
    <property type="molecule type" value="Genomic_DNA"/>
</dbReference>
<dbReference type="AlphaFoldDB" id="A0A5Q2TJC3"/>
<name>A0A5Q2TJC3_9BACI</name>
<dbReference type="Pfam" id="PF24898">
    <property type="entry name" value="GGDEF_GdpP"/>
    <property type="match status" value="1"/>
</dbReference>
<reference evidence="1 2" key="1">
    <citation type="submission" date="2019-11" db="EMBL/GenBank/DDBJ databases">
        <title>Gracilibacillus salitolerans sp. nov., a moderate halophile isolated from a saline soil in northwest China.</title>
        <authorList>
            <person name="Gan L."/>
        </authorList>
    </citation>
    <scope>NUCLEOTIDE SEQUENCE [LARGE SCALE GENOMIC DNA]</scope>
    <source>
        <strain evidence="1 2">SCU50</strain>
    </source>
</reference>
<gene>
    <name evidence="1" type="ORF">GI584_05275</name>
</gene>
<evidence type="ECO:0000313" key="1">
    <source>
        <dbReference type="EMBL" id="QGH33468.1"/>
    </source>
</evidence>
<keyword evidence="2" id="KW-1185">Reference proteome</keyword>
<dbReference type="Proteomes" id="UP000339690">
    <property type="component" value="Chromosome"/>
</dbReference>
<accession>A0A5Q2TJC3</accession>
<dbReference type="KEGG" id="grc:GI584_05275"/>